<dbReference type="HOGENOM" id="CLU_007898_0_0_1"/>
<sequence length="829" mass="91145">MSQRRLIHRHPQRILAGADRELAPGETRLYSFYAPSLATDLHTVTAKQDVSVAKDHVTTGSERETTAPDQRQDFIVIAPRFSLSPGTVYSVFPHPAPAPGMFKPTHIPDGENDGNLRQRTTWLALLSFPMNELLVSPEVVQSVIQNVPEESGKPQMTETWSLRMRAQDTALLRNVANATGFHPTKDARDASESTDVVLLRKDLFMRLFSDPGSPPPAAQMSGHPGGEQVTGGSELNIAGYKYFAHVRQFATDSMTQAGAEADDAMFSVVVSGRAGPIDSDVPVTMAVHLLSLDWDTEAIKLPLPGSDDIRVAVTSLHSWTYTCLPSKNSANSLARLTNLEEKPTVLRTKPPCVPSTDNAVRIGQRQADGYTLTRHRTVTGEMTAAIVRGPFTSIQVARPLNEDLNMRSNIGSDLAILDSEMGLLDITYSSAWQLGKTLAMGDGAFRIALGRLHGAIRAKTLNGAKREVHAALRESSSGLNALNQTMHDHGSAGVSSMAADVDSWSTRKDEDEASILKKVDMLSQKSPHTAVRIGAHADAAALDLAMTAETLTDNPNYKGAGTAEASPELYNEYSLPENPDYALVYSWIMDKLHLGNVPAHYLIPGPDFLPDKSLRLFHFDANWTDALIDGALMRSQLFVQFPDLTASVQFAPERCEPVIQDLGRQLPYCVPPQQPILMQKRLAPDTIYCLFDAAPLDLQRITFTTPTHKQCFTIGQALDSKQLTVLFKKVYTTETRPKLPDGRQQDNLLGRADFKKDGTPAAVFDWDTRLIHSAAFAEFQRANCFERWARMSLLTKFLLRLCWLSVPEKHVTALPPLPAWPSLDSGITD</sequence>
<dbReference type="AlphaFoldDB" id="A0A084R1V3"/>
<name>A0A084R1V3_STAC4</name>
<dbReference type="Proteomes" id="UP000028524">
    <property type="component" value="Unassembled WGS sequence"/>
</dbReference>
<dbReference type="EMBL" id="KL659284">
    <property type="protein sequence ID" value="KFA70188.1"/>
    <property type="molecule type" value="Genomic_DNA"/>
</dbReference>
<gene>
    <name evidence="1" type="ORF">S40285_04440</name>
</gene>
<keyword evidence="2" id="KW-1185">Reference proteome</keyword>
<dbReference type="OrthoDB" id="3029913at2759"/>
<reference evidence="1 2" key="1">
    <citation type="journal article" date="2014" name="BMC Genomics">
        <title>Comparative genome sequencing reveals chemotype-specific gene clusters in the toxigenic black mold Stachybotrys.</title>
        <authorList>
            <person name="Semeiks J."/>
            <person name="Borek D."/>
            <person name="Otwinowski Z."/>
            <person name="Grishin N.V."/>
        </authorList>
    </citation>
    <scope>NUCLEOTIDE SEQUENCE [LARGE SCALE GENOMIC DNA]</scope>
    <source>
        <strain evidence="1 2">IBT 40285</strain>
    </source>
</reference>
<evidence type="ECO:0000313" key="1">
    <source>
        <dbReference type="EMBL" id="KFA70188.1"/>
    </source>
</evidence>
<accession>A0A084R1V3</accession>
<proteinExistence type="predicted"/>
<organism evidence="1 2">
    <name type="scientific">Stachybotrys chlorohalonatus (strain IBT 40285)</name>
    <dbReference type="NCBI Taxonomy" id="1283841"/>
    <lineage>
        <taxon>Eukaryota</taxon>
        <taxon>Fungi</taxon>
        <taxon>Dikarya</taxon>
        <taxon>Ascomycota</taxon>
        <taxon>Pezizomycotina</taxon>
        <taxon>Sordariomycetes</taxon>
        <taxon>Hypocreomycetidae</taxon>
        <taxon>Hypocreales</taxon>
        <taxon>Stachybotryaceae</taxon>
        <taxon>Stachybotrys</taxon>
    </lineage>
</organism>
<evidence type="ECO:0000313" key="2">
    <source>
        <dbReference type="Proteomes" id="UP000028524"/>
    </source>
</evidence>
<dbReference type="InParanoid" id="A0A084R1V3"/>
<protein>
    <submittedName>
        <fullName evidence="1">Uncharacterized protein</fullName>
    </submittedName>
</protein>